<dbReference type="InterPro" id="IPR054202">
    <property type="entry name" value="DUF6907"/>
</dbReference>
<accession>A0A4R8WX10</accession>
<name>A0A4R8WX10_9MICO</name>
<sequence length="170" mass="18479">MKSSTIVPETTSIETVPADSCPVNWCTTQHGWQDVDERSHSGAPRVLDEFSAGRIEEGSLVTTWHEQCVDDGGPRTVVEISLVASYSSAELLMLADELQILAAKVRAEADEDLAATPTADLAVGDLADYKVTNRSGWEVEPGTLTMAFLCNGDNQPEIPRDRFIITKTAR</sequence>
<proteinExistence type="predicted"/>
<keyword evidence="2" id="KW-1185">Reference proteome</keyword>
<evidence type="ECO:0000313" key="2">
    <source>
        <dbReference type="Proteomes" id="UP000298412"/>
    </source>
</evidence>
<protein>
    <submittedName>
        <fullName evidence="1">Uncharacterized protein</fullName>
    </submittedName>
</protein>
<dbReference type="AlphaFoldDB" id="A0A4R8WX10"/>
<comment type="caution">
    <text evidence="1">The sequence shown here is derived from an EMBL/GenBank/DDBJ whole genome shotgun (WGS) entry which is preliminary data.</text>
</comment>
<organism evidence="1 2">
    <name type="scientific">Cryobacterium algoritolerans</name>
    <dbReference type="NCBI Taxonomy" id="1259184"/>
    <lineage>
        <taxon>Bacteria</taxon>
        <taxon>Bacillati</taxon>
        <taxon>Actinomycetota</taxon>
        <taxon>Actinomycetes</taxon>
        <taxon>Micrococcales</taxon>
        <taxon>Microbacteriaceae</taxon>
        <taxon>Cryobacterium</taxon>
    </lineage>
</organism>
<dbReference type="OrthoDB" id="9793697at2"/>
<evidence type="ECO:0000313" key="1">
    <source>
        <dbReference type="EMBL" id="TFC20049.1"/>
    </source>
</evidence>
<gene>
    <name evidence="1" type="ORF">E3O19_01375</name>
</gene>
<reference evidence="1 2" key="1">
    <citation type="submission" date="2019-03" db="EMBL/GenBank/DDBJ databases">
        <title>Genomics of glacier-inhabiting Cryobacterium strains.</title>
        <authorList>
            <person name="Liu Q."/>
            <person name="Xin Y.-H."/>
        </authorList>
    </citation>
    <scope>NUCLEOTIDE SEQUENCE [LARGE SCALE GENOMIC DNA]</scope>
    <source>
        <strain evidence="1 2">MDT1-3</strain>
    </source>
</reference>
<dbReference type="EMBL" id="SOFP01000009">
    <property type="protein sequence ID" value="TFC20049.1"/>
    <property type="molecule type" value="Genomic_DNA"/>
</dbReference>
<dbReference type="Proteomes" id="UP000298412">
    <property type="component" value="Unassembled WGS sequence"/>
</dbReference>
<dbReference type="RefSeq" id="WP_134564831.1">
    <property type="nucleotide sequence ID" value="NZ_SOFP01000009.1"/>
</dbReference>
<dbReference type="Pfam" id="PF21848">
    <property type="entry name" value="DUF6907"/>
    <property type="match status" value="1"/>
</dbReference>